<protein>
    <submittedName>
        <fullName evidence="1">Uncharacterized protein</fullName>
    </submittedName>
</protein>
<dbReference type="EMBL" id="MKKK01000045">
    <property type="protein sequence ID" value="OEY93698.1"/>
    <property type="molecule type" value="Genomic_DNA"/>
</dbReference>
<dbReference type="RefSeq" id="WP_070070508.1">
    <property type="nucleotide sequence ID" value="NZ_MKKK01000045.1"/>
</dbReference>
<evidence type="ECO:0000313" key="2">
    <source>
        <dbReference type="Proteomes" id="UP000185895"/>
    </source>
</evidence>
<name>A0A1E7R2Y6_9GAMM</name>
<gene>
    <name evidence="1" type="ORF">BJI46_04440</name>
</gene>
<dbReference type="STRING" id="1262585.BJI46_04440"/>
<evidence type="ECO:0000313" key="1">
    <source>
        <dbReference type="EMBL" id="OEY93698.1"/>
    </source>
</evidence>
<proteinExistence type="predicted"/>
<reference evidence="1 2" key="1">
    <citation type="submission" date="2016-09" db="EMBL/GenBank/DDBJ databases">
        <authorList>
            <person name="Capua I."/>
            <person name="De Benedictis P."/>
            <person name="Joannis T."/>
            <person name="Lombin L.H."/>
            <person name="Cattoli G."/>
        </authorList>
    </citation>
    <scope>NUCLEOTIDE SEQUENCE [LARGE SCALE GENOMIC DNA]</scope>
    <source>
        <strain evidence="1 2">ANC 4671</strain>
    </source>
</reference>
<sequence length="90" mass="10297">MKPLSDEQILDELEIELELKSAKVLSPLEERLISGFEEINAFYETHQRIPNLNDDADIFEKLCASRLVKIKQNSVLSSVVVHLDKFELLG</sequence>
<dbReference type="AlphaFoldDB" id="A0A1E7R2Y6"/>
<organism evidence="1 2">
    <name type="scientific">Acinetobacter qingfengensis</name>
    <dbReference type="NCBI Taxonomy" id="1262585"/>
    <lineage>
        <taxon>Bacteria</taxon>
        <taxon>Pseudomonadati</taxon>
        <taxon>Pseudomonadota</taxon>
        <taxon>Gammaproteobacteria</taxon>
        <taxon>Moraxellales</taxon>
        <taxon>Moraxellaceae</taxon>
        <taxon>Acinetobacter</taxon>
    </lineage>
</organism>
<keyword evidence="2" id="KW-1185">Reference proteome</keyword>
<dbReference type="OrthoDB" id="9814995at2"/>
<accession>A0A1E7R2Y6</accession>
<comment type="caution">
    <text evidence="1">The sequence shown here is derived from an EMBL/GenBank/DDBJ whole genome shotgun (WGS) entry which is preliminary data.</text>
</comment>
<dbReference type="Proteomes" id="UP000185895">
    <property type="component" value="Unassembled WGS sequence"/>
</dbReference>